<accession>A0ABN8MQ39</accession>
<keyword evidence="3 9" id="KW-1133">Transmembrane helix</keyword>
<comment type="caution">
    <text evidence="11">The sequence shown here is derived from an EMBL/GenBank/DDBJ whole genome shotgun (WGS) entry which is preliminary data.</text>
</comment>
<feature type="transmembrane region" description="Helical" evidence="9">
    <location>
        <begin position="628"/>
        <end position="650"/>
    </location>
</feature>
<feature type="domain" description="G-protein coupled receptors family 1 profile" evidence="10">
    <location>
        <begin position="282"/>
        <end position="399"/>
    </location>
</feature>
<feature type="transmembrane region" description="Helical" evidence="9">
    <location>
        <begin position="793"/>
        <end position="813"/>
    </location>
</feature>
<evidence type="ECO:0000256" key="9">
    <source>
        <dbReference type="SAM" id="Phobius"/>
    </source>
</evidence>
<feature type="transmembrane region" description="Helical" evidence="9">
    <location>
        <begin position="897"/>
        <end position="923"/>
    </location>
</feature>
<dbReference type="CDD" id="cd00637">
    <property type="entry name" value="7tm_classA_rhodopsin-like"/>
    <property type="match status" value="5"/>
</dbReference>
<feature type="transmembrane region" description="Helical" evidence="9">
    <location>
        <begin position="662"/>
        <end position="682"/>
    </location>
</feature>
<dbReference type="Proteomes" id="UP001159427">
    <property type="component" value="Unassembled WGS sequence"/>
</dbReference>
<feature type="non-terminal residue" evidence="11">
    <location>
        <position position="959"/>
    </location>
</feature>
<feature type="transmembrane region" description="Helical" evidence="9">
    <location>
        <begin position="484"/>
        <end position="509"/>
    </location>
</feature>
<feature type="transmembrane region" description="Helical" evidence="9">
    <location>
        <begin position="302"/>
        <end position="326"/>
    </location>
</feature>
<dbReference type="Gene3D" id="1.20.1070.10">
    <property type="entry name" value="Rhodopsin 7-helix transmembrane proteins"/>
    <property type="match status" value="6"/>
</dbReference>
<dbReference type="InterPro" id="IPR017452">
    <property type="entry name" value="GPCR_Rhodpsn_7TM"/>
</dbReference>
<evidence type="ECO:0000256" key="7">
    <source>
        <dbReference type="ARBA" id="ARBA00023224"/>
    </source>
</evidence>
<comment type="similarity">
    <text evidence="8">Belongs to the G-protein coupled receptor 1 family.</text>
</comment>
<keyword evidence="2 8" id="KW-0812">Transmembrane</keyword>
<organism evidence="11 12">
    <name type="scientific">Porites evermanni</name>
    <dbReference type="NCBI Taxonomy" id="104178"/>
    <lineage>
        <taxon>Eukaryota</taxon>
        <taxon>Metazoa</taxon>
        <taxon>Cnidaria</taxon>
        <taxon>Anthozoa</taxon>
        <taxon>Hexacorallia</taxon>
        <taxon>Scleractinia</taxon>
        <taxon>Fungiina</taxon>
        <taxon>Poritidae</taxon>
        <taxon>Porites</taxon>
    </lineage>
</organism>
<evidence type="ECO:0000256" key="3">
    <source>
        <dbReference type="ARBA" id="ARBA00022989"/>
    </source>
</evidence>
<feature type="domain" description="G-protein coupled receptors family 1 profile" evidence="10">
    <location>
        <begin position="42"/>
        <end position="161"/>
    </location>
</feature>
<evidence type="ECO:0000313" key="12">
    <source>
        <dbReference type="Proteomes" id="UP001159427"/>
    </source>
</evidence>
<feature type="domain" description="G-protein coupled receptors family 1 profile" evidence="10">
    <location>
        <begin position="838"/>
        <end position="959"/>
    </location>
</feature>
<evidence type="ECO:0000256" key="5">
    <source>
        <dbReference type="ARBA" id="ARBA00023136"/>
    </source>
</evidence>
<feature type="transmembrane region" description="Helical" evidence="9">
    <location>
        <begin position="703"/>
        <end position="727"/>
    </location>
</feature>
<dbReference type="PROSITE" id="PS50262">
    <property type="entry name" value="G_PROTEIN_RECEP_F1_2"/>
    <property type="match status" value="6"/>
</dbReference>
<feature type="domain" description="G-protein coupled receptors family 1 profile" evidence="10">
    <location>
        <begin position="424"/>
        <end position="597"/>
    </location>
</feature>
<sequence length="959" mass="105276">MSTNYTNNSLNQEFCKFLAEPMFVIICKLIFLSIILICSLVGNVLIITVVSLRQELRKTINFFIVNMAVSDLIIPLVSIPFSLAGIAANSLQWPIRGLPGLISCKLSQFLKPASLTVSVQSLLWIALDRFVAVVLPLKANLISSRFRAFAIASTWVVAVFVGNVLIIIVVRVRQELRRTMNFFIVNMAVSDMIFPLASLPFSVAAISANSRGWPISGTTGLASCKLSVFLTAVSITVSVQSLFWISLDRFVAVVLPLKALLISSRFRALAIASTWVVAVLVGNVLIITVVSLRQELRKTINVFIVNMAVSDLIFPLVSIPFSLAGIATNPLQWPIRGLPGLISCKLSLFLTPVSLTVSVQSLLWIALDRFVAVVLPLKANLISSRFRAFAIASTWVVAVSADSSSLKTGKLILLSSILICSLVGNVLIITLVRLREELRRTMNSFIVNMAVSDLIIPILLMPFSLRGIATDSSNFQWPIRGKPGLIFCKLSVFLVAVSITVSVQSLLWMSVDRFMAVVMPLKAHLISSRCRAFAITSIWIVALIINSTDLLTTKLVESDGNLYCIRENITSTLLKALGYGRVFLVSIAPFLVITSLYSMSTNFTNESLRSQGNCESSTDSPPLKIGKLFLLSIILTFGLVGNVLIITLVRVREELRRTINSFIVNMAASDLILPILLMPFSLKESAANSSNYQWPIGGKLGSISCRLSIFLVAVSMTVSVQSLLWISLDRFMAVVMPLKAHLISSRFRAFAITSTWIVAVIINSVDLCTTKLVGYDGNFYCIREKITSWRINIFGYGRIVLVSIAPLIVITVLSADSSPLKIGKLFLLSIILIFSLVGNVLIITLVRVREELRRTINSFIVNMAVSDLVVTILLMPFSLKKNAANSSDFRWPIGGKFGSNSCSLSIFLVAASITVSVQSLLWISLDRFMAVVIPLKAHLISSRFRAFAITSTWIVALII</sequence>
<evidence type="ECO:0000256" key="4">
    <source>
        <dbReference type="ARBA" id="ARBA00023040"/>
    </source>
</evidence>
<feature type="transmembrane region" description="Helical" evidence="9">
    <location>
        <begin position="62"/>
        <end position="88"/>
    </location>
</feature>
<feature type="transmembrane region" description="Helical" evidence="9">
    <location>
        <begin position="412"/>
        <end position="432"/>
    </location>
</feature>
<keyword evidence="4 8" id="KW-0297">G-protein coupled receptor</keyword>
<name>A0ABN8MQ39_9CNID</name>
<feature type="transmembrane region" description="Helical" evidence="9">
    <location>
        <begin position="182"/>
        <end position="206"/>
    </location>
</feature>
<keyword evidence="7 8" id="KW-0807">Transducer</keyword>
<feature type="transmembrane region" description="Helical" evidence="9">
    <location>
        <begin position="858"/>
        <end position="877"/>
    </location>
</feature>
<evidence type="ECO:0000256" key="1">
    <source>
        <dbReference type="ARBA" id="ARBA00004141"/>
    </source>
</evidence>
<keyword evidence="12" id="KW-1185">Reference proteome</keyword>
<evidence type="ECO:0000256" key="2">
    <source>
        <dbReference type="ARBA" id="ARBA00022692"/>
    </source>
</evidence>
<evidence type="ECO:0000313" key="11">
    <source>
        <dbReference type="EMBL" id="CAH3032110.1"/>
    </source>
</evidence>
<dbReference type="EMBL" id="CALNXI010000676">
    <property type="protein sequence ID" value="CAH3032110.1"/>
    <property type="molecule type" value="Genomic_DNA"/>
</dbReference>
<feature type="domain" description="G-protein coupled receptors family 1 profile" evidence="10">
    <location>
        <begin position="641"/>
        <end position="813"/>
    </location>
</feature>
<gene>
    <name evidence="11" type="ORF">PEVE_00038960</name>
</gene>
<feature type="transmembrane region" description="Helical" evidence="9">
    <location>
        <begin position="266"/>
        <end position="290"/>
    </location>
</feature>
<evidence type="ECO:0000256" key="8">
    <source>
        <dbReference type="RuleBase" id="RU000688"/>
    </source>
</evidence>
<feature type="transmembrane region" description="Helical" evidence="9">
    <location>
        <begin position="578"/>
        <end position="599"/>
    </location>
</feature>
<proteinExistence type="inferred from homology"/>
<feature type="transmembrane region" description="Helical" evidence="9">
    <location>
        <begin position="825"/>
        <end position="846"/>
    </location>
</feature>
<reference evidence="11 12" key="1">
    <citation type="submission" date="2022-05" db="EMBL/GenBank/DDBJ databases">
        <authorList>
            <consortium name="Genoscope - CEA"/>
            <person name="William W."/>
        </authorList>
    </citation>
    <scope>NUCLEOTIDE SEQUENCE [LARGE SCALE GENOMIC DNA]</scope>
</reference>
<keyword evidence="6 8" id="KW-0675">Receptor</keyword>
<feature type="domain" description="G-protein coupled receptors family 1 profile" evidence="10">
    <location>
        <begin position="162"/>
        <end position="281"/>
    </location>
</feature>
<evidence type="ECO:0000259" key="10">
    <source>
        <dbReference type="PROSITE" id="PS50262"/>
    </source>
</evidence>
<comment type="subcellular location">
    <subcellularLocation>
        <location evidence="1">Membrane</location>
        <topology evidence="1">Multi-pass membrane protein</topology>
    </subcellularLocation>
</comment>
<evidence type="ECO:0000256" key="6">
    <source>
        <dbReference type="ARBA" id="ARBA00023170"/>
    </source>
</evidence>
<feature type="transmembrane region" description="Helical" evidence="9">
    <location>
        <begin position="444"/>
        <end position="464"/>
    </location>
</feature>
<protein>
    <recommendedName>
        <fullName evidence="10">G-protein coupled receptors family 1 profile domain-containing protein</fullName>
    </recommendedName>
</protein>
<dbReference type="PRINTS" id="PR00237">
    <property type="entry name" value="GPCRRHODOPSN"/>
</dbReference>
<feature type="transmembrane region" description="Helical" evidence="9">
    <location>
        <begin position="149"/>
        <end position="170"/>
    </location>
</feature>
<keyword evidence="5 9" id="KW-0472">Membrane</keyword>
<dbReference type="Pfam" id="PF00001">
    <property type="entry name" value="7tm_1"/>
    <property type="match status" value="6"/>
</dbReference>
<dbReference type="PANTHER" id="PTHR24243:SF208">
    <property type="entry name" value="PYROKININ-1 RECEPTOR"/>
    <property type="match status" value="1"/>
</dbReference>
<dbReference type="SUPFAM" id="SSF81321">
    <property type="entry name" value="Family A G protein-coupled receptor-like"/>
    <property type="match status" value="6"/>
</dbReference>
<feature type="transmembrane region" description="Helical" evidence="9">
    <location>
        <begin position="22"/>
        <end position="50"/>
    </location>
</feature>
<dbReference type="PROSITE" id="PS00237">
    <property type="entry name" value="G_PROTEIN_RECEP_F1_1"/>
    <property type="match status" value="3"/>
</dbReference>
<dbReference type="PANTHER" id="PTHR24243">
    <property type="entry name" value="G-PROTEIN COUPLED RECEPTOR"/>
    <property type="match status" value="1"/>
</dbReference>
<dbReference type="InterPro" id="IPR000276">
    <property type="entry name" value="GPCR_Rhodpsn"/>
</dbReference>